<evidence type="ECO:0000259" key="4">
    <source>
        <dbReference type="PROSITE" id="PS50949"/>
    </source>
</evidence>
<dbReference type="SMART" id="SM00345">
    <property type="entry name" value="HTH_GNTR"/>
    <property type="match status" value="1"/>
</dbReference>
<reference evidence="5 6" key="1">
    <citation type="submission" date="2019-06" db="EMBL/GenBank/DDBJ databases">
        <title>Genome sequence of Rhodobacteraceae bacterium D4M1.</title>
        <authorList>
            <person name="Cao J."/>
        </authorList>
    </citation>
    <scope>NUCLEOTIDE SEQUENCE [LARGE SCALE GENOMIC DNA]</scope>
    <source>
        <strain evidence="5 6">D4M1</strain>
        <plasmid evidence="6">pd4m1a</plasmid>
    </source>
</reference>
<evidence type="ECO:0000256" key="1">
    <source>
        <dbReference type="ARBA" id="ARBA00023015"/>
    </source>
</evidence>
<dbReference type="InterPro" id="IPR008920">
    <property type="entry name" value="TF_FadR/GntR_C"/>
</dbReference>
<dbReference type="PROSITE" id="PS50949">
    <property type="entry name" value="HTH_GNTR"/>
    <property type="match status" value="1"/>
</dbReference>
<dbReference type="SUPFAM" id="SSF48008">
    <property type="entry name" value="GntR ligand-binding domain-like"/>
    <property type="match status" value="1"/>
</dbReference>
<dbReference type="Gene3D" id="1.20.120.530">
    <property type="entry name" value="GntR ligand-binding domain-like"/>
    <property type="match status" value="1"/>
</dbReference>
<dbReference type="InterPro" id="IPR011711">
    <property type="entry name" value="GntR_C"/>
</dbReference>
<keyword evidence="6" id="KW-1185">Reference proteome</keyword>
<dbReference type="InterPro" id="IPR036390">
    <property type="entry name" value="WH_DNA-bd_sf"/>
</dbReference>
<keyword evidence="3" id="KW-0804">Transcription</keyword>
<accession>A0A5B8FJ44</accession>
<dbReference type="KEGG" id="ppru:FDP22_19285"/>
<dbReference type="SUPFAM" id="SSF46785">
    <property type="entry name" value="Winged helix' DNA-binding domain"/>
    <property type="match status" value="1"/>
</dbReference>
<gene>
    <name evidence="5" type="ORF">FDP22_19285</name>
</gene>
<evidence type="ECO:0000256" key="3">
    <source>
        <dbReference type="ARBA" id="ARBA00023163"/>
    </source>
</evidence>
<dbReference type="GO" id="GO:0003700">
    <property type="term" value="F:DNA-binding transcription factor activity"/>
    <property type="evidence" value="ECO:0007669"/>
    <property type="project" value="InterPro"/>
</dbReference>
<evidence type="ECO:0000313" key="6">
    <source>
        <dbReference type="Proteomes" id="UP000305888"/>
    </source>
</evidence>
<dbReference type="InterPro" id="IPR000524">
    <property type="entry name" value="Tscrpt_reg_HTH_GntR"/>
</dbReference>
<dbReference type="EMBL" id="CP040819">
    <property type="protein sequence ID" value="QDL94017.1"/>
    <property type="molecule type" value="Genomic_DNA"/>
</dbReference>
<dbReference type="PANTHER" id="PTHR43537:SF20">
    <property type="entry name" value="HTH-TYPE TRANSCRIPTIONAL REPRESSOR GLAR"/>
    <property type="match status" value="1"/>
</dbReference>
<geneLocation type="plasmid" evidence="6">
    <name>pd4m1a</name>
</geneLocation>
<dbReference type="GO" id="GO:0003677">
    <property type="term" value="F:DNA binding"/>
    <property type="evidence" value="ECO:0007669"/>
    <property type="project" value="UniProtKB-KW"/>
</dbReference>
<dbReference type="Gene3D" id="1.10.10.10">
    <property type="entry name" value="Winged helix-like DNA-binding domain superfamily/Winged helix DNA-binding domain"/>
    <property type="match status" value="1"/>
</dbReference>
<dbReference type="PANTHER" id="PTHR43537">
    <property type="entry name" value="TRANSCRIPTIONAL REGULATOR, GNTR FAMILY"/>
    <property type="match status" value="1"/>
</dbReference>
<dbReference type="Pfam" id="PF07729">
    <property type="entry name" value="FCD"/>
    <property type="match status" value="1"/>
</dbReference>
<protein>
    <submittedName>
        <fullName evidence="5">FCD domain-containing protein</fullName>
    </submittedName>
</protein>
<dbReference type="Proteomes" id="UP000305888">
    <property type="component" value="Plasmid pD4M1A"/>
</dbReference>
<dbReference type="OrthoDB" id="8638122at2"/>
<dbReference type="Pfam" id="PF00392">
    <property type="entry name" value="GntR"/>
    <property type="match status" value="1"/>
</dbReference>
<keyword evidence="1" id="KW-0805">Transcription regulation</keyword>
<feature type="domain" description="HTH gntR-type" evidence="4">
    <location>
        <begin position="11"/>
        <end position="78"/>
    </location>
</feature>
<proteinExistence type="predicted"/>
<evidence type="ECO:0000256" key="2">
    <source>
        <dbReference type="ARBA" id="ARBA00023125"/>
    </source>
</evidence>
<evidence type="ECO:0000313" key="5">
    <source>
        <dbReference type="EMBL" id="QDL94017.1"/>
    </source>
</evidence>
<organism evidence="5 6">
    <name type="scientific">Paroceanicella profunda</name>
    <dbReference type="NCBI Taxonomy" id="2579971"/>
    <lineage>
        <taxon>Bacteria</taxon>
        <taxon>Pseudomonadati</taxon>
        <taxon>Pseudomonadota</taxon>
        <taxon>Alphaproteobacteria</taxon>
        <taxon>Rhodobacterales</taxon>
        <taxon>Paracoccaceae</taxon>
        <taxon>Paroceanicella</taxon>
    </lineage>
</organism>
<dbReference type="SMART" id="SM00895">
    <property type="entry name" value="FCD"/>
    <property type="match status" value="1"/>
</dbReference>
<name>A0A5B8FJ44_9RHOB</name>
<dbReference type="InterPro" id="IPR036388">
    <property type="entry name" value="WH-like_DNA-bd_sf"/>
</dbReference>
<keyword evidence="5" id="KW-0614">Plasmid</keyword>
<dbReference type="AlphaFoldDB" id="A0A5B8FJ44"/>
<sequence length="239" mass="25887">MTGHVTKPPAGTRAEQIYLALKRDLLGGRYRAGQALLTRELLARHDCGISPLREALARLVGEGMIVAEGHRGVRVPEPSVAELTDLYRMRLLLECEALRLSMAAGTPEWEARVRAAEAGLAAAAIPPPGETPAGRGDAVIAWERRHREFHTALIGNAPAPLLLQTIDSLVDRTERYRALRLVGGDVQAILAGSAAEHRALVIAVLGRDPGAVEMLRTHLDRTRAAVEDILHHMPAFARS</sequence>
<keyword evidence="2" id="KW-0238">DNA-binding</keyword>